<keyword evidence="2" id="KW-0342">GTP-binding</keyword>
<dbReference type="InterPro" id="IPR000795">
    <property type="entry name" value="T_Tr_GTP-bd_dom"/>
</dbReference>
<gene>
    <name evidence="5" type="ORF">PGO_072900</name>
</gene>
<feature type="region of interest" description="Disordered" evidence="3">
    <location>
        <begin position="584"/>
        <end position="616"/>
    </location>
</feature>
<dbReference type="PROSITE" id="PS51722">
    <property type="entry name" value="G_TR_2"/>
    <property type="match status" value="1"/>
</dbReference>
<dbReference type="SUPFAM" id="SSF52540">
    <property type="entry name" value="P-loop containing nucleoside triphosphate hydrolases"/>
    <property type="match status" value="1"/>
</dbReference>
<dbReference type="PANTHER" id="PTHR23115">
    <property type="entry name" value="TRANSLATION FACTOR"/>
    <property type="match status" value="1"/>
</dbReference>
<dbReference type="GO" id="GO:0003924">
    <property type="term" value="F:GTPase activity"/>
    <property type="evidence" value="ECO:0007669"/>
    <property type="project" value="InterPro"/>
</dbReference>
<dbReference type="Gene3D" id="3.40.50.300">
    <property type="entry name" value="P-loop containing nucleotide triphosphate hydrolases"/>
    <property type="match status" value="1"/>
</dbReference>
<dbReference type="OMA" id="NDNSFMC"/>
<dbReference type="Proteomes" id="UP000195521">
    <property type="component" value="Unassembled WGS sequence"/>
</dbReference>
<feature type="region of interest" description="Disordered" evidence="3">
    <location>
        <begin position="31"/>
        <end position="112"/>
    </location>
</feature>
<feature type="compositionally biased region" description="Basic and acidic residues" evidence="3">
    <location>
        <begin position="65"/>
        <end position="97"/>
    </location>
</feature>
<feature type="domain" description="Tr-type G" evidence="4">
    <location>
        <begin position="121"/>
        <end position="444"/>
    </location>
</feature>
<dbReference type="GO" id="GO:0003746">
    <property type="term" value="F:translation elongation factor activity"/>
    <property type="evidence" value="ECO:0007669"/>
    <property type="project" value="UniProtKB-KW"/>
</dbReference>
<keyword evidence="5" id="KW-0251">Elongation factor</keyword>
<dbReference type="GO" id="GO:0005525">
    <property type="term" value="F:GTP binding"/>
    <property type="evidence" value="ECO:0007669"/>
    <property type="project" value="UniProtKB-KW"/>
</dbReference>
<proteinExistence type="predicted"/>
<sequence>MSNKKWGKNLLYDDYEDDLVDYDNYDEEHYTEFDTQGLTESLKTKEKYNAKGNTTRKKPNQVKKPNKEKNPNQVKEPNKEKKSNQVKEPNKEKKSNQDETPSNVFHDDNHGDNKGNRCIMLSTLNILVLGHIDAGKSTLIGALLYNLSYVSEQTVKKYEHIRESSKYTFILDEDDDERERNITLFNKKKEFYIYYTKTELEEAYNRVVRNPRKNKKRETTSSNYLKEDIKSSVERDGNNVDNVVHIDRTIFTDFYKRNIIHNDVLFLRKVNIFDTPGHDELVTNLHTWSFFADSAILVVDANNIYRKKNDETYRNVSILKSVGISNVIVVVNKLDLFDYDVNVFEDICNTIRSFFQCPKNNSIYDFLLSNNFYVRVSTAQTCGLPTETERHTLFQQNLTFIPLSAYKNINIVKFEKYKKSLLNRTFCLYDEIKYMNLRKDLFQLKVCAEILNDKKTALTGYYNFVNNNNLFANNIFWNFYQDDKGDITNSMKKSSNDEDTFVGVIQDLTESNNMINASVKVLYGFLKSKCNYVLLPIREKITVKKIEKSDELCKYVNIGDLCEFLATTKCVPLIKKMLEQDPRSSTLWNNNGEEEEEKKKKKKKGDHTDESSGSDSCCNAYKDQGVFEPFLNVLPNLLTSCCITKNAHITNDIVENVFFKIDDNKIKNGSVFVNNTVSINSEERSPSYVTKNITFACNKMKVLIKMNQVKIPLIIGRQYLLYSLNFSHSITIQNIYYVYENKKNSLIYDALQPENKLNVKCNKNDLAQISNLKNYVKNQNVLYEKMDKKKCLRSHDIGLIEIHVNDNSFMCIQHFRDDINYYISQDNPFFSAYDLLSCSISPLSRLILSEENKIVASGLVISEA</sequence>
<keyword evidence="6" id="KW-1185">Reference proteome</keyword>
<keyword evidence="5" id="KW-0648">Protein biosynthesis</keyword>
<reference evidence="6" key="1">
    <citation type="submission" date="2017-04" db="EMBL/GenBank/DDBJ databases">
        <title>Plasmodium gonderi genome.</title>
        <authorList>
            <person name="Arisue N."/>
            <person name="Honma H."/>
            <person name="Kawai S."/>
            <person name="Tougan T."/>
            <person name="Tanabe K."/>
            <person name="Horii T."/>
        </authorList>
    </citation>
    <scope>NUCLEOTIDE SEQUENCE [LARGE SCALE GENOMIC DNA]</scope>
    <source>
        <strain evidence="6">ATCC 30045</strain>
    </source>
</reference>
<dbReference type="Pfam" id="PF00009">
    <property type="entry name" value="GTP_EFTU"/>
    <property type="match status" value="1"/>
</dbReference>
<evidence type="ECO:0000313" key="5">
    <source>
        <dbReference type="EMBL" id="GAW80375.1"/>
    </source>
</evidence>
<dbReference type="GeneID" id="39747088"/>
<evidence type="ECO:0000259" key="4">
    <source>
        <dbReference type="PROSITE" id="PS51722"/>
    </source>
</evidence>
<dbReference type="InterPro" id="IPR027417">
    <property type="entry name" value="P-loop_NTPase"/>
</dbReference>
<evidence type="ECO:0000256" key="3">
    <source>
        <dbReference type="SAM" id="MobiDB-lite"/>
    </source>
</evidence>
<dbReference type="EMBL" id="BDQF01000008">
    <property type="protein sequence ID" value="GAW80375.1"/>
    <property type="molecule type" value="Genomic_DNA"/>
</dbReference>
<evidence type="ECO:0000256" key="2">
    <source>
        <dbReference type="ARBA" id="ARBA00023134"/>
    </source>
</evidence>
<dbReference type="AlphaFoldDB" id="A0A1Y1JGA8"/>
<name>A0A1Y1JGA8_PLAGO</name>
<comment type="caution">
    <text evidence="5">The sequence shown here is derived from an EMBL/GenBank/DDBJ whole genome shotgun (WGS) entry which is preliminary data.</text>
</comment>
<evidence type="ECO:0000256" key="1">
    <source>
        <dbReference type="ARBA" id="ARBA00022741"/>
    </source>
</evidence>
<dbReference type="OrthoDB" id="342024at2759"/>
<protein>
    <submittedName>
        <fullName evidence="5">Elongation factor Tu</fullName>
    </submittedName>
</protein>
<organism evidence="5 6">
    <name type="scientific">Plasmodium gonderi</name>
    <dbReference type="NCBI Taxonomy" id="77519"/>
    <lineage>
        <taxon>Eukaryota</taxon>
        <taxon>Sar</taxon>
        <taxon>Alveolata</taxon>
        <taxon>Apicomplexa</taxon>
        <taxon>Aconoidasida</taxon>
        <taxon>Haemosporida</taxon>
        <taxon>Plasmodiidae</taxon>
        <taxon>Plasmodium</taxon>
        <taxon>Plasmodium (Plasmodium)</taxon>
    </lineage>
</organism>
<accession>A0A1Y1JGA8</accession>
<dbReference type="InterPro" id="IPR050100">
    <property type="entry name" value="TRAFAC_GTPase_members"/>
</dbReference>
<dbReference type="RefSeq" id="XP_028542964.1">
    <property type="nucleotide sequence ID" value="XM_028687163.1"/>
</dbReference>
<keyword evidence="1" id="KW-0547">Nucleotide-binding</keyword>
<dbReference type="Gene3D" id="2.40.30.10">
    <property type="entry name" value="Translation factors"/>
    <property type="match status" value="1"/>
</dbReference>
<feature type="compositionally biased region" description="Basic residues" evidence="3">
    <location>
        <begin position="54"/>
        <end position="64"/>
    </location>
</feature>
<evidence type="ECO:0000313" key="6">
    <source>
        <dbReference type="Proteomes" id="UP000195521"/>
    </source>
</evidence>